<dbReference type="Pfam" id="PF00036">
    <property type="entry name" value="EF-hand_1"/>
    <property type="match status" value="1"/>
</dbReference>
<gene>
    <name evidence="5" type="ORF">JXQ802_LOCUS16931</name>
    <name evidence="4" type="ORF">PYM288_LOCUS4739</name>
</gene>
<sequence>MGGGRSKTKNKTPIPPYGAGGSRSLAPMNTGMGGASPMSQQQQLMQANQTIASLNNQLQALRGGAPMPYGGYGYSGGAPMPYGGYGYPGGTPMPYGTPPYRPPSPPPQNFGGYSPYGMQRQMTGGTGYRDTDFAAIANIAGLSPTDVALLHREYMNLTRGGTVKMDRHIIRQLLRDVLIESNNEHIDRAIENVFRSIDQNHDGFIDFPEFVGAFKDVLKGDPINQDRFIDNEVSDIFTDQLRASGVGSGIGSRPVALVQQPQVAIQRAPSCRLSIAPLASTGVQQSSMICSRIPICPISDATAPLITFDSNKSSCVIATPGQYLITQPTALQCMPLPIM</sequence>
<dbReference type="SMART" id="SM00054">
    <property type="entry name" value="EFh"/>
    <property type="match status" value="1"/>
</dbReference>
<reference evidence="4" key="1">
    <citation type="submission" date="2021-02" db="EMBL/GenBank/DDBJ databases">
        <authorList>
            <person name="Nowell W R."/>
        </authorList>
    </citation>
    <scope>NUCLEOTIDE SEQUENCE</scope>
</reference>
<keyword evidence="7" id="KW-1185">Reference proteome</keyword>
<dbReference type="InterPro" id="IPR018247">
    <property type="entry name" value="EF_Hand_1_Ca_BS"/>
</dbReference>
<dbReference type="EMBL" id="CAJNOH010000044">
    <property type="protein sequence ID" value="CAF0803588.1"/>
    <property type="molecule type" value="Genomic_DNA"/>
</dbReference>
<dbReference type="PROSITE" id="PS50222">
    <property type="entry name" value="EF_HAND_2"/>
    <property type="match status" value="1"/>
</dbReference>
<evidence type="ECO:0000313" key="7">
    <source>
        <dbReference type="Proteomes" id="UP000663870"/>
    </source>
</evidence>
<dbReference type="AlphaFoldDB" id="A0A813T581"/>
<feature type="compositionally biased region" description="Basic residues" evidence="2">
    <location>
        <begin position="1"/>
        <end position="10"/>
    </location>
</feature>
<evidence type="ECO:0000313" key="6">
    <source>
        <dbReference type="Proteomes" id="UP000663854"/>
    </source>
</evidence>
<keyword evidence="1" id="KW-0106">Calcium</keyword>
<organism evidence="4 6">
    <name type="scientific">Rotaria sordida</name>
    <dbReference type="NCBI Taxonomy" id="392033"/>
    <lineage>
        <taxon>Eukaryota</taxon>
        <taxon>Metazoa</taxon>
        <taxon>Spiralia</taxon>
        <taxon>Gnathifera</taxon>
        <taxon>Rotifera</taxon>
        <taxon>Eurotatoria</taxon>
        <taxon>Bdelloidea</taxon>
        <taxon>Philodinida</taxon>
        <taxon>Philodinidae</taxon>
        <taxon>Rotaria</taxon>
    </lineage>
</organism>
<evidence type="ECO:0000259" key="3">
    <source>
        <dbReference type="PROSITE" id="PS50222"/>
    </source>
</evidence>
<evidence type="ECO:0000313" key="5">
    <source>
        <dbReference type="EMBL" id="CAF1056392.1"/>
    </source>
</evidence>
<dbReference type="Proteomes" id="UP000663854">
    <property type="component" value="Unassembled WGS sequence"/>
</dbReference>
<name>A0A813T581_9BILA</name>
<proteinExistence type="predicted"/>
<dbReference type="EMBL" id="CAJNOL010000419">
    <property type="protein sequence ID" value="CAF1056392.1"/>
    <property type="molecule type" value="Genomic_DNA"/>
</dbReference>
<dbReference type="Proteomes" id="UP000663870">
    <property type="component" value="Unassembled WGS sequence"/>
</dbReference>
<dbReference type="PROSITE" id="PS00018">
    <property type="entry name" value="EF_HAND_1"/>
    <property type="match status" value="1"/>
</dbReference>
<dbReference type="Gene3D" id="1.10.238.10">
    <property type="entry name" value="EF-hand"/>
    <property type="match status" value="1"/>
</dbReference>
<evidence type="ECO:0000256" key="1">
    <source>
        <dbReference type="ARBA" id="ARBA00022837"/>
    </source>
</evidence>
<evidence type="ECO:0000313" key="4">
    <source>
        <dbReference type="EMBL" id="CAF0803588.1"/>
    </source>
</evidence>
<comment type="caution">
    <text evidence="4">The sequence shown here is derived from an EMBL/GenBank/DDBJ whole genome shotgun (WGS) entry which is preliminary data.</text>
</comment>
<feature type="region of interest" description="Disordered" evidence="2">
    <location>
        <begin position="1"/>
        <end position="45"/>
    </location>
</feature>
<dbReference type="InterPro" id="IPR011992">
    <property type="entry name" value="EF-hand-dom_pair"/>
</dbReference>
<dbReference type="GO" id="GO:0005509">
    <property type="term" value="F:calcium ion binding"/>
    <property type="evidence" value="ECO:0007669"/>
    <property type="project" value="InterPro"/>
</dbReference>
<accession>A0A813T581</accession>
<feature type="domain" description="EF-hand" evidence="3">
    <location>
        <begin position="185"/>
        <end position="220"/>
    </location>
</feature>
<protein>
    <recommendedName>
        <fullName evidence="3">EF-hand domain-containing protein</fullName>
    </recommendedName>
</protein>
<evidence type="ECO:0000256" key="2">
    <source>
        <dbReference type="SAM" id="MobiDB-lite"/>
    </source>
</evidence>
<dbReference type="SUPFAM" id="SSF47473">
    <property type="entry name" value="EF-hand"/>
    <property type="match status" value="1"/>
</dbReference>
<dbReference type="InterPro" id="IPR002048">
    <property type="entry name" value="EF_hand_dom"/>
</dbReference>